<dbReference type="Pfam" id="PF00576">
    <property type="entry name" value="Transthyretin"/>
    <property type="match status" value="1"/>
</dbReference>
<dbReference type="SUPFAM" id="SSF49472">
    <property type="entry name" value="Transthyretin (synonym: prealbumin)"/>
    <property type="match status" value="1"/>
</dbReference>
<dbReference type="GO" id="GO:0006144">
    <property type="term" value="P:purine nucleobase metabolic process"/>
    <property type="evidence" value="ECO:0007669"/>
    <property type="project" value="TreeGrafter"/>
</dbReference>
<keyword evidence="3" id="KW-1185">Reference proteome</keyword>
<dbReference type="Gene3D" id="2.60.40.180">
    <property type="entry name" value="Transthyretin/hydroxyisourate hydrolase domain"/>
    <property type="match status" value="1"/>
</dbReference>
<feature type="domain" description="Transthyretin/hydroxyisourate hydrolase" evidence="1">
    <location>
        <begin position="191"/>
        <end position="296"/>
    </location>
</feature>
<accession>A0A9N9MGQ5</accession>
<evidence type="ECO:0000259" key="1">
    <source>
        <dbReference type="Pfam" id="PF00576"/>
    </source>
</evidence>
<reference evidence="2" key="1">
    <citation type="submission" date="2022-01" db="EMBL/GenBank/DDBJ databases">
        <authorList>
            <person name="King R."/>
        </authorList>
    </citation>
    <scope>NUCLEOTIDE SEQUENCE</scope>
</reference>
<dbReference type="PANTHER" id="PTHR10395:SF7">
    <property type="entry name" value="5-HYDROXYISOURATE HYDROLASE"/>
    <property type="match status" value="1"/>
</dbReference>
<name>A0A9N9MGQ5_9CUCU</name>
<dbReference type="EMBL" id="OU892289">
    <property type="protein sequence ID" value="CAG9763378.1"/>
    <property type="molecule type" value="Genomic_DNA"/>
</dbReference>
<dbReference type="Proteomes" id="UP001152799">
    <property type="component" value="Chromosome 13"/>
</dbReference>
<evidence type="ECO:0000313" key="2">
    <source>
        <dbReference type="EMBL" id="CAG9763378.1"/>
    </source>
</evidence>
<protein>
    <recommendedName>
        <fullName evidence="1">Transthyretin/hydroxyisourate hydrolase domain-containing protein</fullName>
    </recommendedName>
</protein>
<sequence>MEIGQIIMTGDIEVDHEENLETVEDAIPFHLINNQQTFNGEEQAGTSSSSNSKGVKYYKQTYRPAWELMPDFKGWLKGVKGEPTRAFCTYCRKSLHAHRLSLLKHTCTIRHQKAAQLHQNYDIIPETVNNMSDDNEIQTVIVNDDGLLVDPLSSAEEEEEDNNSNNDDVIYNEQENSNFTDLKGTFNIFPISTNVTDITKGCSVIGLAVSLYKLIDGRWTYINEGLTDNKGRCAIFFSINNFSSGRYKLHYDVNKYFESCQQQSPFPFVEVVFDCPSVSKYHFTLLLGPNTYTTYRSNITE</sequence>
<dbReference type="InterPro" id="IPR036817">
    <property type="entry name" value="Transthyretin/HIU_hydrolase_sf"/>
</dbReference>
<gene>
    <name evidence="2" type="ORF">CEUTPL_LOCUS4043</name>
</gene>
<dbReference type="PANTHER" id="PTHR10395">
    <property type="entry name" value="URICASE AND TRANSTHYRETIN-RELATED"/>
    <property type="match status" value="1"/>
</dbReference>
<proteinExistence type="predicted"/>
<evidence type="ECO:0000313" key="3">
    <source>
        <dbReference type="Proteomes" id="UP001152799"/>
    </source>
</evidence>
<dbReference type="AlphaFoldDB" id="A0A9N9MGQ5"/>
<dbReference type="InterPro" id="IPR023416">
    <property type="entry name" value="Transthyretin/HIU_hydrolase_d"/>
</dbReference>
<dbReference type="OrthoDB" id="10265230at2759"/>
<organism evidence="2 3">
    <name type="scientific">Ceutorhynchus assimilis</name>
    <name type="common">cabbage seed weevil</name>
    <dbReference type="NCBI Taxonomy" id="467358"/>
    <lineage>
        <taxon>Eukaryota</taxon>
        <taxon>Metazoa</taxon>
        <taxon>Ecdysozoa</taxon>
        <taxon>Arthropoda</taxon>
        <taxon>Hexapoda</taxon>
        <taxon>Insecta</taxon>
        <taxon>Pterygota</taxon>
        <taxon>Neoptera</taxon>
        <taxon>Endopterygota</taxon>
        <taxon>Coleoptera</taxon>
        <taxon>Polyphaga</taxon>
        <taxon>Cucujiformia</taxon>
        <taxon>Curculionidae</taxon>
        <taxon>Ceutorhynchinae</taxon>
        <taxon>Ceutorhynchus</taxon>
    </lineage>
</organism>